<keyword evidence="4" id="KW-0813">Transport</keyword>
<dbReference type="NCBIfam" id="TIGR03499">
    <property type="entry name" value="FlhF"/>
    <property type="match status" value="1"/>
</dbReference>
<dbReference type="RefSeq" id="WP_068999017.1">
    <property type="nucleotide sequence ID" value="NZ_MDTQ01000001.1"/>
</dbReference>
<feature type="domain" description="SRP54-type proteins GTP-binding" evidence="16">
    <location>
        <begin position="244"/>
        <end position="436"/>
    </location>
</feature>
<name>A0A1E2VB44_9GAMM</name>
<keyword evidence="8" id="KW-0653">Protein transport</keyword>
<dbReference type="GO" id="GO:0005886">
    <property type="term" value="C:plasma membrane"/>
    <property type="evidence" value="ECO:0007669"/>
    <property type="project" value="UniProtKB-SubCell"/>
</dbReference>
<keyword evidence="10" id="KW-0472">Membrane</keyword>
<keyword evidence="17" id="KW-0969">Cilium</keyword>
<dbReference type="FunFam" id="3.40.50.300:FF:000695">
    <property type="entry name" value="Flagellar biosynthesis regulator FlhF"/>
    <property type="match status" value="1"/>
</dbReference>
<reference evidence="17 18" key="1">
    <citation type="submission" date="2016-08" db="EMBL/GenBank/DDBJ databases">
        <authorList>
            <person name="Seilhamer J.J."/>
        </authorList>
    </citation>
    <scope>NUCLEOTIDE SEQUENCE [LARGE SCALE GENOMIC DNA]</scope>
    <source>
        <strain evidence="17 18">PH27A</strain>
    </source>
</reference>
<keyword evidence="17" id="KW-0282">Flagellum</keyword>
<evidence type="ECO:0000256" key="7">
    <source>
        <dbReference type="ARBA" id="ARBA00022795"/>
    </source>
</evidence>
<evidence type="ECO:0000256" key="9">
    <source>
        <dbReference type="ARBA" id="ARBA00023134"/>
    </source>
</evidence>
<comment type="similarity">
    <text evidence="2">Belongs to the GTP-binding SRP family.</text>
</comment>
<dbReference type="InterPro" id="IPR027417">
    <property type="entry name" value="P-loop_NTPase"/>
</dbReference>
<dbReference type="AlphaFoldDB" id="A0A1E2VB44"/>
<dbReference type="InterPro" id="IPR003593">
    <property type="entry name" value="AAA+_ATPase"/>
</dbReference>
<evidence type="ECO:0000256" key="8">
    <source>
        <dbReference type="ARBA" id="ARBA00022927"/>
    </source>
</evidence>
<dbReference type="GO" id="GO:0015031">
    <property type="term" value="P:protein transport"/>
    <property type="evidence" value="ECO:0007669"/>
    <property type="project" value="UniProtKB-KW"/>
</dbReference>
<evidence type="ECO:0000256" key="4">
    <source>
        <dbReference type="ARBA" id="ARBA00022448"/>
    </source>
</evidence>
<evidence type="ECO:0000256" key="11">
    <source>
        <dbReference type="ARBA" id="ARBA00023225"/>
    </source>
</evidence>
<dbReference type="Gene3D" id="3.40.50.300">
    <property type="entry name" value="P-loop containing nucleotide triphosphate hydrolases"/>
    <property type="match status" value="1"/>
</dbReference>
<dbReference type="GO" id="GO:0006614">
    <property type="term" value="P:SRP-dependent cotranslational protein targeting to membrane"/>
    <property type="evidence" value="ECO:0007669"/>
    <property type="project" value="UniProtKB-UniRule"/>
</dbReference>
<dbReference type="PANTHER" id="PTHR43134">
    <property type="entry name" value="SIGNAL RECOGNITION PARTICLE RECEPTOR SUBUNIT ALPHA"/>
    <property type="match status" value="1"/>
</dbReference>
<dbReference type="PANTHER" id="PTHR43134:SF3">
    <property type="entry name" value="FLAGELLAR BIOSYNTHESIS PROTEIN FLHF"/>
    <property type="match status" value="1"/>
</dbReference>
<gene>
    <name evidence="17" type="ORF">BFW38_12020</name>
</gene>
<dbReference type="EMBL" id="MDTQ01000001">
    <property type="protein sequence ID" value="ODC04143.1"/>
    <property type="molecule type" value="Genomic_DNA"/>
</dbReference>
<evidence type="ECO:0000256" key="5">
    <source>
        <dbReference type="ARBA" id="ARBA00022475"/>
    </source>
</evidence>
<dbReference type="SUPFAM" id="SSF52540">
    <property type="entry name" value="P-loop containing nucleoside triphosphate hydrolases"/>
    <property type="match status" value="2"/>
</dbReference>
<protein>
    <recommendedName>
        <fullName evidence="3 13">Flagellar biosynthesis protein FlhF</fullName>
    </recommendedName>
</protein>
<evidence type="ECO:0000256" key="1">
    <source>
        <dbReference type="ARBA" id="ARBA00004413"/>
    </source>
</evidence>
<keyword evidence="18" id="KW-1185">Reference proteome</keyword>
<keyword evidence="17" id="KW-0966">Cell projection</keyword>
<comment type="subcellular location">
    <subcellularLocation>
        <location evidence="1">Cell membrane</location>
        <topology evidence="1">Peripheral membrane protein</topology>
        <orientation evidence="1">Cytoplasmic side</orientation>
    </subcellularLocation>
</comment>
<dbReference type="CDD" id="cd17873">
    <property type="entry name" value="FlhF"/>
    <property type="match status" value="1"/>
</dbReference>
<dbReference type="GO" id="GO:0005525">
    <property type="term" value="F:GTP binding"/>
    <property type="evidence" value="ECO:0007669"/>
    <property type="project" value="UniProtKB-UniRule"/>
</dbReference>
<dbReference type="GO" id="GO:0044781">
    <property type="term" value="P:bacterial-type flagellum organization"/>
    <property type="evidence" value="ECO:0007669"/>
    <property type="project" value="UniProtKB-UniRule"/>
</dbReference>
<organism evidence="17 18">
    <name type="scientific">Terasakiispira papahanaumokuakeensis</name>
    <dbReference type="NCBI Taxonomy" id="197479"/>
    <lineage>
        <taxon>Bacteria</taxon>
        <taxon>Pseudomonadati</taxon>
        <taxon>Pseudomonadota</taxon>
        <taxon>Gammaproteobacteria</taxon>
        <taxon>Oceanospirillales</taxon>
        <taxon>Terasakiispira</taxon>
    </lineage>
</organism>
<feature type="region of interest" description="Disordered" evidence="14">
    <location>
        <begin position="124"/>
        <end position="152"/>
    </location>
</feature>
<evidence type="ECO:0000256" key="6">
    <source>
        <dbReference type="ARBA" id="ARBA00022741"/>
    </source>
</evidence>
<dbReference type="SMART" id="SM00382">
    <property type="entry name" value="AAA"/>
    <property type="match status" value="1"/>
</dbReference>
<dbReference type="InterPro" id="IPR020006">
    <property type="entry name" value="FlhF"/>
</dbReference>
<evidence type="ECO:0000256" key="10">
    <source>
        <dbReference type="ARBA" id="ARBA00023136"/>
    </source>
</evidence>
<sequence length="447" mass="49700">MRVKRFFAPTMRQAMRQVQEELGPDAAILSRNHRDGGVEVVCALDFHEAEQTEANPVSLSGSDVSLGASSDRLSKQLEGEDLKRELESARQRILEGARFDSGLDDNAFQKRAQARQLGGYAEQLRHAEQGADSDRSRSSRASELRHSTSSAHEQVVLDAMQAEIQGLRELLREQMREQGDMRHPLEAMLRRRLLAQGFTEKYIKRLLELSAIEGIDDSTQALDMMLQRLKLDLQVVDEELIDRGGVVALMGPTGVGKTTTIGKLAARYVLKHGPDGLALVTTDCYRIAAYEQLRTFGRILGVPVRVVDERNSMDETLKSLRSKQLILIDTAGLNVRDPNMMTQLNLLNSAKARIRRFLVLPCTSQTEVLSETYDAYHPSGLNGCVLTKLDEARRLGDVLGLVAERRLPLAYLATGQKIPDDLSLVNRDVLIQLLNETLLSSDDGCAI</sequence>
<keyword evidence="9" id="KW-0342">GTP-binding</keyword>
<dbReference type="InterPro" id="IPR047040">
    <property type="entry name" value="FlhF__GTPase_dom"/>
</dbReference>
<dbReference type="SMART" id="SM00962">
    <property type="entry name" value="SRP54"/>
    <property type="match status" value="1"/>
</dbReference>
<keyword evidence="5" id="KW-1003">Cell membrane</keyword>
<dbReference type="GO" id="GO:0003924">
    <property type="term" value="F:GTPase activity"/>
    <property type="evidence" value="ECO:0007669"/>
    <property type="project" value="UniProtKB-UniRule"/>
</dbReference>
<dbReference type="GO" id="GO:0005047">
    <property type="term" value="F:signal recognition particle binding"/>
    <property type="evidence" value="ECO:0007669"/>
    <property type="project" value="TreeGrafter"/>
</dbReference>
<evidence type="ECO:0000313" key="18">
    <source>
        <dbReference type="Proteomes" id="UP000094291"/>
    </source>
</evidence>
<evidence type="ECO:0000256" key="2">
    <source>
        <dbReference type="ARBA" id="ARBA00008531"/>
    </source>
</evidence>
<dbReference type="Proteomes" id="UP000094291">
    <property type="component" value="Unassembled WGS sequence"/>
</dbReference>
<evidence type="ECO:0000256" key="14">
    <source>
        <dbReference type="SAM" id="MobiDB-lite"/>
    </source>
</evidence>
<dbReference type="OrthoDB" id="9778554at2"/>
<dbReference type="InterPro" id="IPR000897">
    <property type="entry name" value="SRP54_GTPase_dom"/>
</dbReference>
<evidence type="ECO:0000259" key="15">
    <source>
        <dbReference type="SMART" id="SM00382"/>
    </source>
</evidence>
<keyword evidence="6" id="KW-0547">Nucleotide-binding</keyword>
<dbReference type="STRING" id="197479.BFW38_12020"/>
<feature type="domain" description="AAA+ ATPase" evidence="15">
    <location>
        <begin position="243"/>
        <end position="437"/>
    </location>
</feature>
<dbReference type="Gene3D" id="1.20.120.1380">
    <property type="entry name" value="Flagellar FlhF biosynthesis protein, N domain"/>
    <property type="match status" value="1"/>
</dbReference>
<feature type="compositionally biased region" description="Basic and acidic residues" evidence="14">
    <location>
        <begin position="124"/>
        <end position="146"/>
    </location>
</feature>
<accession>A0A1E2VB44</accession>
<proteinExistence type="inferred from homology"/>
<comment type="function">
    <text evidence="12">Necessary for flagellar biosynthesis. May be involved in translocation of the flagellum.</text>
</comment>
<evidence type="ECO:0000256" key="13">
    <source>
        <dbReference type="NCBIfam" id="TIGR03499"/>
    </source>
</evidence>
<comment type="caution">
    <text evidence="17">The sequence shown here is derived from an EMBL/GenBank/DDBJ whole genome shotgun (WGS) entry which is preliminary data.</text>
</comment>
<evidence type="ECO:0000313" key="17">
    <source>
        <dbReference type="EMBL" id="ODC04143.1"/>
    </source>
</evidence>
<evidence type="ECO:0000256" key="3">
    <source>
        <dbReference type="ARBA" id="ARBA00014919"/>
    </source>
</evidence>
<keyword evidence="11" id="KW-1006">Bacterial flagellum protein export</keyword>
<keyword evidence="7" id="KW-1005">Bacterial flagellum biogenesis</keyword>
<evidence type="ECO:0000259" key="16">
    <source>
        <dbReference type="SMART" id="SM00962"/>
    </source>
</evidence>
<evidence type="ECO:0000256" key="12">
    <source>
        <dbReference type="ARBA" id="ARBA00025337"/>
    </source>
</evidence>
<dbReference type="Pfam" id="PF00448">
    <property type="entry name" value="SRP54"/>
    <property type="match status" value="1"/>
</dbReference>